<comment type="function">
    <text evidence="13">The UvrABC repair system catalyzes the recognition and processing of DNA lesions. A damage recognition complex composed of 2 UvrA and 2 UvrB subunits scans DNA for abnormalities. Upon binding of the UvrA(2)B(2) complex to a putative damaged site, the DNA wraps around one UvrB monomer. DNA wrap is dependent on ATP binding by UvrB and probably causes local melting of the DNA helix, facilitating insertion of UvrB beta-hairpin between the DNA strands. Then UvrB probes one DNA strand for the presence of a lesion. If a lesion is found the UvrA subunits dissociate and the UvrB-DNA preincision complex is formed. This complex is subsequently bound by UvrC and the second UvrB is released. If no lesion is found, the DNA wraps around the other UvrB subunit that will check the other stand for damage.</text>
</comment>
<evidence type="ECO:0000256" key="13">
    <source>
        <dbReference type="HAMAP-Rule" id="MF_00204"/>
    </source>
</evidence>
<comment type="subcellular location">
    <subcellularLocation>
        <location evidence="1 13 14">Cytoplasm</location>
    </subcellularLocation>
</comment>
<dbReference type="CDD" id="cd17916">
    <property type="entry name" value="DEXHc_UvrB"/>
    <property type="match status" value="1"/>
</dbReference>
<evidence type="ECO:0000256" key="9">
    <source>
        <dbReference type="ARBA" id="ARBA00023204"/>
    </source>
</evidence>
<evidence type="ECO:0000256" key="14">
    <source>
        <dbReference type="RuleBase" id="RU003587"/>
    </source>
</evidence>
<dbReference type="InterPro" id="IPR006935">
    <property type="entry name" value="Helicase/UvrB_N"/>
</dbReference>
<feature type="coiled-coil region" evidence="15">
    <location>
        <begin position="630"/>
        <end position="657"/>
    </location>
</feature>
<sequence>MLFELIAPYEPAGDQPKAILDLVKNSKRGIRNQVLLGVTGSGKTFTIANTIKELNKPTLVISHNKTLAAQLYGEFQAFFPNNKVEYFVSYYDYYQPEVYLPVSNIYIEKELAINDELERLRLSTVSSLLSGRKDIIVVASVSCIYGIGKPETFQANSCLLKIGALLPRHDFLNVLVGMLYRRHNQDMPFTRGCFRVLGDTIDLFVAYADYAYRLVFWGDELEAIFMIEPTSGRQIKAEREVVIFPANLFMTNKETLQEAIQQIQLDLAAQLTYLEQAGKLDESKRLQERTLLDLEMLKELGYCSGIENYSRYMDGRVAGERPYCLLDYFPSDYLMVIDESHVTIPQFKAMWSGDRARKINLVEHGFRLPAAMDNRPLHFNEFESLLHQVIFVSATPADYELERSNGIIVEQIIRPTGLVDPQVDVRPTTHQMQDILNAIHTVVAKEERVLITTLTKRMAEKLTDYLVSAHIRCKYMHSEIKTLDRVTILNELRKGTFDVLVGVNLLREGLDLPQASLMLILDADKEGFLRNTRSLIQTIGRVARHTEGHVIMYADSLTASMEKAIKETERRRKLQIVYNTKHHITPRSVYQKQIDIELAIQINIPEAYGIISREAYPAVTEDVAVVYGSKNGLQAEIKKLEEQMHQAAAALRFLEADRLKARIEHLRKGERGLELDSNEQKTSHRTP</sequence>
<evidence type="ECO:0000256" key="1">
    <source>
        <dbReference type="ARBA" id="ARBA00004496"/>
    </source>
</evidence>
<dbReference type="Gene3D" id="4.10.860.10">
    <property type="entry name" value="UVR domain"/>
    <property type="match status" value="1"/>
</dbReference>
<dbReference type="SMART" id="SM00490">
    <property type="entry name" value="HELICc"/>
    <property type="match status" value="1"/>
</dbReference>
<dbReference type="SMART" id="SM00487">
    <property type="entry name" value="DEXDc"/>
    <property type="match status" value="1"/>
</dbReference>
<dbReference type="Pfam" id="PF02151">
    <property type="entry name" value="UVR"/>
    <property type="match status" value="1"/>
</dbReference>
<keyword evidence="9 13" id="KW-0234">DNA repair</keyword>
<dbReference type="GO" id="GO:0005524">
    <property type="term" value="F:ATP binding"/>
    <property type="evidence" value="ECO:0007669"/>
    <property type="project" value="UniProtKB-UniRule"/>
</dbReference>
<dbReference type="InterPro" id="IPR024759">
    <property type="entry name" value="UvrB_YAD/RRR_dom"/>
</dbReference>
<dbReference type="PROSITE" id="PS51194">
    <property type="entry name" value="HELICASE_CTER"/>
    <property type="match status" value="1"/>
</dbReference>
<protein>
    <recommendedName>
        <fullName evidence="12 13">UvrABC system protein B</fullName>
        <shortName evidence="13">Protein UvrB</shortName>
    </recommendedName>
    <alternativeName>
        <fullName evidence="13">Excinuclease ABC subunit B</fullName>
    </alternativeName>
</protein>
<dbReference type="Proteomes" id="UP000245872">
    <property type="component" value="Chromosome"/>
</dbReference>
<comment type="subunit">
    <text evidence="11 13 14">Forms a heterotetramer with UvrA during the search for lesions. Interacts with UvrC in an incision complex.</text>
</comment>
<dbReference type="InterPro" id="IPR004807">
    <property type="entry name" value="UvrB"/>
</dbReference>
<dbReference type="InterPro" id="IPR014001">
    <property type="entry name" value="Helicase_ATP-bd"/>
</dbReference>
<feature type="domain" description="UVR" evidence="16">
    <location>
        <begin position="634"/>
        <end position="669"/>
    </location>
</feature>
<dbReference type="Pfam" id="PF00271">
    <property type="entry name" value="Helicase_C"/>
    <property type="match status" value="1"/>
</dbReference>
<dbReference type="InterPro" id="IPR041471">
    <property type="entry name" value="UvrB_inter"/>
</dbReference>
<dbReference type="Pfam" id="PF04851">
    <property type="entry name" value="ResIII"/>
    <property type="match status" value="1"/>
</dbReference>
<organism evidence="19 20">
    <name type="scientific">Candidatus Cardinium hertigii</name>
    <dbReference type="NCBI Taxonomy" id="247481"/>
    <lineage>
        <taxon>Bacteria</taxon>
        <taxon>Pseudomonadati</taxon>
        <taxon>Bacteroidota</taxon>
        <taxon>Cytophagia</taxon>
        <taxon>Cytophagales</taxon>
        <taxon>Amoebophilaceae</taxon>
        <taxon>Candidatus Cardinium</taxon>
    </lineage>
</organism>
<dbReference type="SUPFAM" id="SSF46600">
    <property type="entry name" value="C-terminal UvrC-binding domain of UvrB"/>
    <property type="match status" value="1"/>
</dbReference>
<keyword evidence="4 13" id="KW-0547">Nucleotide-binding</keyword>
<proteinExistence type="inferred from homology"/>
<evidence type="ECO:0000313" key="19">
    <source>
        <dbReference type="EMBL" id="AWN81375.1"/>
    </source>
</evidence>
<keyword evidence="8 13" id="KW-0267">Excision nuclease</keyword>
<feature type="short sequence motif" description="Beta-hairpin" evidence="13">
    <location>
        <begin position="90"/>
        <end position="113"/>
    </location>
</feature>
<dbReference type="GO" id="GO:0003677">
    <property type="term" value="F:DNA binding"/>
    <property type="evidence" value="ECO:0007669"/>
    <property type="project" value="UniProtKB-UniRule"/>
</dbReference>
<evidence type="ECO:0000256" key="6">
    <source>
        <dbReference type="ARBA" id="ARBA00022769"/>
    </source>
</evidence>
<name>A0A2Z3LFJ7_9BACT</name>
<keyword evidence="6 13" id="KW-0228">DNA excision</keyword>
<comment type="domain">
    <text evidence="13">The beta-hairpin motif is involved in DNA binding.</text>
</comment>
<dbReference type="NCBIfam" id="NF003673">
    <property type="entry name" value="PRK05298.1"/>
    <property type="match status" value="1"/>
</dbReference>
<feature type="binding site" evidence="13">
    <location>
        <begin position="37"/>
        <end position="44"/>
    </location>
    <ligand>
        <name>ATP</name>
        <dbReference type="ChEBI" id="CHEBI:30616"/>
    </ligand>
</feature>
<dbReference type="PROSITE" id="PS51192">
    <property type="entry name" value="HELICASE_ATP_BIND_1"/>
    <property type="match status" value="1"/>
</dbReference>
<evidence type="ECO:0000313" key="20">
    <source>
        <dbReference type="Proteomes" id="UP000245872"/>
    </source>
</evidence>
<dbReference type="InterPro" id="IPR036876">
    <property type="entry name" value="UVR_dom_sf"/>
</dbReference>
<evidence type="ECO:0000256" key="5">
    <source>
        <dbReference type="ARBA" id="ARBA00022763"/>
    </source>
</evidence>
<dbReference type="GO" id="GO:0005737">
    <property type="term" value="C:cytoplasm"/>
    <property type="evidence" value="ECO:0007669"/>
    <property type="project" value="UniProtKB-SubCell"/>
</dbReference>
<evidence type="ECO:0000256" key="12">
    <source>
        <dbReference type="ARBA" id="ARBA00029504"/>
    </source>
</evidence>
<evidence type="ECO:0000259" key="18">
    <source>
        <dbReference type="PROSITE" id="PS51194"/>
    </source>
</evidence>
<dbReference type="PROSITE" id="PS50151">
    <property type="entry name" value="UVR"/>
    <property type="match status" value="1"/>
</dbReference>
<keyword evidence="7 13" id="KW-0067">ATP-binding</keyword>
<dbReference type="Pfam" id="PF17757">
    <property type="entry name" value="UvrB_inter"/>
    <property type="match status" value="1"/>
</dbReference>
<dbReference type="InterPro" id="IPR001650">
    <property type="entry name" value="Helicase_C-like"/>
</dbReference>
<feature type="domain" description="Helicase ATP-binding" evidence="17">
    <location>
        <begin position="24"/>
        <end position="184"/>
    </location>
</feature>
<dbReference type="GO" id="GO:0009381">
    <property type="term" value="F:excinuclease ABC activity"/>
    <property type="evidence" value="ECO:0007669"/>
    <property type="project" value="UniProtKB-UniRule"/>
</dbReference>
<evidence type="ECO:0000256" key="8">
    <source>
        <dbReference type="ARBA" id="ARBA00022881"/>
    </source>
</evidence>
<dbReference type="KEGG" id="cher:DK880_00037"/>
<dbReference type="RefSeq" id="WP_109996841.1">
    <property type="nucleotide sequence ID" value="NZ_CP029619.1"/>
</dbReference>
<dbReference type="EMBL" id="CP029619">
    <property type="protein sequence ID" value="AWN81375.1"/>
    <property type="molecule type" value="Genomic_DNA"/>
</dbReference>
<evidence type="ECO:0000259" key="16">
    <source>
        <dbReference type="PROSITE" id="PS50151"/>
    </source>
</evidence>
<accession>A0A2Z3LFJ7</accession>
<keyword evidence="15" id="KW-0175">Coiled coil</keyword>
<evidence type="ECO:0000256" key="11">
    <source>
        <dbReference type="ARBA" id="ARBA00026033"/>
    </source>
</evidence>
<keyword evidence="5 13" id="KW-0227">DNA damage</keyword>
<evidence type="ECO:0000256" key="7">
    <source>
        <dbReference type="ARBA" id="ARBA00022840"/>
    </source>
</evidence>
<reference evidence="19 20" key="1">
    <citation type="submission" date="2018-05" db="EMBL/GenBank/DDBJ databases">
        <title>Candidatus Cardinium hertigii Genome Assembly.</title>
        <authorList>
            <person name="Showmaker K.C."/>
            <person name="Walden K.O."/>
            <person name="Fields C.J."/>
            <person name="Lambert K.N."/>
            <person name="Hudson M.E."/>
        </authorList>
    </citation>
    <scope>NUCLEOTIDE SEQUENCE [LARGE SCALE GENOMIC DNA]</scope>
    <source>
        <strain evidence="20">cHgTN10</strain>
    </source>
</reference>
<keyword evidence="3 13" id="KW-0963">Cytoplasm</keyword>
<dbReference type="GO" id="GO:0009380">
    <property type="term" value="C:excinuclease repair complex"/>
    <property type="evidence" value="ECO:0007669"/>
    <property type="project" value="InterPro"/>
</dbReference>
<dbReference type="OrthoDB" id="9806651at2"/>
<evidence type="ECO:0000259" key="17">
    <source>
        <dbReference type="PROSITE" id="PS51192"/>
    </source>
</evidence>
<dbReference type="GO" id="GO:0009432">
    <property type="term" value="P:SOS response"/>
    <property type="evidence" value="ECO:0007669"/>
    <property type="project" value="UniProtKB-UniRule"/>
</dbReference>
<dbReference type="Pfam" id="PF12344">
    <property type="entry name" value="UvrB"/>
    <property type="match status" value="1"/>
</dbReference>
<dbReference type="PANTHER" id="PTHR24029">
    <property type="entry name" value="UVRABC SYSTEM PROTEIN B"/>
    <property type="match status" value="1"/>
</dbReference>
<dbReference type="InterPro" id="IPR001943">
    <property type="entry name" value="UVR_dom"/>
</dbReference>
<evidence type="ECO:0000256" key="3">
    <source>
        <dbReference type="ARBA" id="ARBA00022490"/>
    </source>
</evidence>
<gene>
    <name evidence="13 19" type="primary">uvrB</name>
    <name evidence="19" type="ORF">DK880_00037</name>
</gene>
<dbReference type="SUPFAM" id="SSF52540">
    <property type="entry name" value="P-loop containing nucleoside triphosphate hydrolases"/>
    <property type="match status" value="2"/>
</dbReference>
<keyword evidence="20" id="KW-1185">Reference proteome</keyword>
<dbReference type="AlphaFoldDB" id="A0A2Z3LFJ7"/>
<evidence type="ECO:0000256" key="10">
    <source>
        <dbReference type="ARBA" id="ARBA00023236"/>
    </source>
</evidence>
<comment type="similarity">
    <text evidence="2 13 14">Belongs to the UvrB family.</text>
</comment>
<evidence type="ECO:0000256" key="2">
    <source>
        <dbReference type="ARBA" id="ARBA00008533"/>
    </source>
</evidence>
<dbReference type="GO" id="GO:0006289">
    <property type="term" value="P:nucleotide-excision repair"/>
    <property type="evidence" value="ECO:0007669"/>
    <property type="project" value="UniProtKB-UniRule"/>
</dbReference>
<dbReference type="Gene3D" id="3.40.50.300">
    <property type="entry name" value="P-loop containing nucleotide triphosphate hydrolases"/>
    <property type="match status" value="3"/>
</dbReference>
<dbReference type="InterPro" id="IPR027417">
    <property type="entry name" value="P-loop_NTPase"/>
</dbReference>
<evidence type="ECO:0000256" key="4">
    <source>
        <dbReference type="ARBA" id="ARBA00022741"/>
    </source>
</evidence>
<dbReference type="GO" id="GO:0016887">
    <property type="term" value="F:ATP hydrolysis activity"/>
    <property type="evidence" value="ECO:0007669"/>
    <property type="project" value="InterPro"/>
</dbReference>
<feature type="domain" description="Helicase C-terminal" evidence="18">
    <location>
        <begin position="431"/>
        <end position="597"/>
    </location>
</feature>
<dbReference type="PANTHER" id="PTHR24029:SF0">
    <property type="entry name" value="UVRABC SYSTEM PROTEIN B"/>
    <property type="match status" value="1"/>
</dbReference>
<evidence type="ECO:0000256" key="15">
    <source>
        <dbReference type="SAM" id="Coils"/>
    </source>
</evidence>
<dbReference type="HAMAP" id="MF_00204">
    <property type="entry name" value="UvrB"/>
    <property type="match status" value="1"/>
</dbReference>
<dbReference type="NCBIfam" id="TIGR00631">
    <property type="entry name" value="uvrb"/>
    <property type="match status" value="1"/>
</dbReference>
<keyword evidence="10 13" id="KW-0742">SOS response</keyword>